<comment type="caution">
    <text evidence="3">The sequence shown here is derived from an EMBL/GenBank/DDBJ whole genome shotgun (WGS) entry which is preliminary data.</text>
</comment>
<name>A0ABD1K6K0_9TELE</name>
<proteinExistence type="predicted"/>
<keyword evidence="4" id="KW-1185">Reference proteome</keyword>
<dbReference type="AlphaFoldDB" id="A0ABD1K6K0"/>
<keyword evidence="1" id="KW-0344">Guanine-nucleotide releasing factor</keyword>
<sequence length="711" mass="80558">MPRVRKALRLLCCLRAVKDDVQDDVPVDFKVHQREELRRKTYPQREIGQRKTVLGSYGIHTQEFPKAGSLNNNLGQQVWEESRAEIERALSSAGLVSDKLAGGEGTKAEIILKDVNANTVNIDENGKTVLVINRSTQAFTPNAPNASCSNEFQVKFGTPAKILQFVLCRLDTAGNGSEGSEQERAASALRTRERVGKLIVQWVALYGLLLMDNPAVVRFLEGCRQHYPPLVYDSPLQINRPIRVKDTVKDVVAAMKASAADNVLLRMKPSGVKTQLKAEDRAISFVDMSERVFLCSTSQINKLATLQDQLCPESSTMFTLKNRSSKAIAAQLTSYDWELFNAMHETELLYYVVGRHKFSNGTTANLERFIGRFNEVSFWVPTELLCCRSPGKRVTLLKKFINIATILYKQQNINSFTAIVYGLCNNAVSRLHDTWEDPLRNHKALRQVVEKLRPPYIPYLPLILKAIEKLTKQLTMSVELDVFVGNNTIMDEDVYQLWLDGHAVSDAVRLRMESGALRDCEVSVDVVHSDTMDQFRTFQMCEKLLQSPAKLANQLLFQIPPHKQAMMIERYYQFNNAFAREVLGKKLSKGMKKDLDDISSKTGIGVKSCRRQFDNFKRVFKVVEELKGPLVDNVQRHFLLSDSLAKDYAAIVFFANSRFETGKRKLQYLSFQDFAFCAGQLISYWTVGAVGKMHRGSPVTSLIRSELWCFF</sequence>
<dbReference type="SMART" id="SM00147">
    <property type="entry name" value="RasGEF"/>
    <property type="match status" value="1"/>
</dbReference>
<gene>
    <name evidence="3" type="ORF">ACEWY4_009438</name>
</gene>
<reference evidence="3 4" key="1">
    <citation type="submission" date="2024-09" db="EMBL/GenBank/DDBJ databases">
        <title>A chromosome-level genome assembly of Gray's grenadier anchovy, Coilia grayii.</title>
        <authorList>
            <person name="Fu Z."/>
        </authorList>
    </citation>
    <scope>NUCLEOTIDE SEQUENCE [LARGE SCALE GENOMIC DNA]</scope>
    <source>
        <strain evidence="3">G4</strain>
        <tissue evidence="3">Muscle</tissue>
    </source>
</reference>
<dbReference type="SUPFAM" id="SSF48366">
    <property type="entry name" value="Ras GEF"/>
    <property type="match status" value="1"/>
</dbReference>
<evidence type="ECO:0000313" key="3">
    <source>
        <dbReference type="EMBL" id="KAL2094719.1"/>
    </source>
</evidence>
<evidence type="ECO:0000256" key="1">
    <source>
        <dbReference type="PROSITE-ProRule" id="PRU00168"/>
    </source>
</evidence>
<accession>A0ABD1K6K0</accession>
<dbReference type="PANTHER" id="PTHR13223">
    <property type="entry name" value="ACIDIC FIBROBLAST GROWTH FACTOR INTRACELLULAR BINDING PROTEIN"/>
    <property type="match status" value="1"/>
</dbReference>
<dbReference type="GO" id="GO:0005085">
    <property type="term" value="F:guanyl-nucleotide exchange factor activity"/>
    <property type="evidence" value="ECO:0007669"/>
    <property type="project" value="UniProtKB-KW"/>
</dbReference>
<dbReference type="Pfam" id="PF05427">
    <property type="entry name" value="FIBP"/>
    <property type="match status" value="1"/>
</dbReference>
<evidence type="ECO:0000259" key="2">
    <source>
        <dbReference type="PROSITE" id="PS50009"/>
    </source>
</evidence>
<evidence type="ECO:0000313" key="4">
    <source>
        <dbReference type="Proteomes" id="UP001591681"/>
    </source>
</evidence>
<dbReference type="InterPro" id="IPR023578">
    <property type="entry name" value="Ras_GEF_dom_sf"/>
</dbReference>
<dbReference type="PROSITE" id="PS50009">
    <property type="entry name" value="RASGEF_CAT"/>
    <property type="match status" value="1"/>
</dbReference>
<dbReference type="EMBL" id="JBHFQA010000008">
    <property type="protein sequence ID" value="KAL2094719.1"/>
    <property type="molecule type" value="Genomic_DNA"/>
</dbReference>
<dbReference type="Pfam" id="PF00617">
    <property type="entry name" value="RasGEF"/>
    <property type="match status" value="1"/>
</dbReference>
<dbReference type="Gene3D" id="1.20.870.10">
    <property type="entry name" value="Son of sevenless (SoS) protein Chain: S domain 1"/>
    <property type="match status" value="1"/>
</dbReference>
<dbReference type="PANTHER" id="PTHR13223:SF2">
    <property type="entry name" value="ACIDIC FIBROBLAST GROWTH FACTOR INTRACELLULAR-BINDING PROTEIN"/>
    <property type="match status" value="1"/>
</dbReference>
<protein>
    <recommendedName>
        <fullName evidence="2">Ras-GEF domain-containing protein</fullName>
    </recommendedName>
</protein>
<feature type="domain" description="Ras-GEF" evidence="2">
    <location>
        <begin position="324"/>
        <end position="544"/>
    </location>
</feature>
<organism evidence="3 4">
    <name type="scientific">Coilia grayii</name>
    <name type="common">Gray's grenadier anchovy</name>
    <dbReference type="NCBI Taxonomy" id="363190"/>
    <lineage>
        <taxon>Eukaryota</taxon>
        <taxon>Metazoa</taxon>
        <taxon>Chordata</taxon>
        <taxon>Craniata</taxon>
        <taxon>Vertebrata</taxon>
        <taxon>Euteleostomi</taxon>
        <taxon>Actinopterygii</taxon>
        <taxon>Neopterygii</taxon>
        <taxon>Teleostei</taxon>
        <taxon>Clupei</taxon>
        <taxon>Clupeiformes</taxon>
        <taxon>Clupeoidei</taxon>
        <taxon>Engraulidae</taxon>
        <taxon>Coilinae</taxon>
        <taxon>Coilia</taxon>
    </lineage>
</organism>
<dbReference type="InterPro" id="IPR001895">
    <property type="entry name" value="RASGEF_cat_dom"/>
</dbReference>
<dbReference type="Gene3D" id="1.10.840.10">
    <property type="entry name" value="Ras guanine-nucleotide exchange factors catalytic domain"/>
    <property type="match status" value="1"/>
</dbReference>
<dbReference type="InterPro" id="IPR036964">
    <property type="entry name" value="RASGEF_cat_dom_sf"/>
</dbReference>
<dbReference type="InterPro" id="IPR008614">
    <property type="entry name" value="FIBP"/>
</dbReference>
<dbReference type="Proteomes" id="UP001591681">
    <property type="component" value="Unassembled WGS sequence"/>
</dbReference>